<proteinExistence type="predicted"/>
<dbReference type="Proteomes" id="UP000450012">
    <property type="component" value="Unassembled WGS sequence"/>
</dbReference>
<gene>
    <name evidence="1" type="ORF">GTP45_14570</name>
</gene>
<dbReference type="AlphaFoldDB" id="A0A7X4KBD6"/>
<dbReference type="EMBL" id="WWCK01000004">
    <property type="protein sequence ID" value="MYM68046.1"/>
    <property type="molecule type" value="Genomic_DNA"/>
</dbReference>
<organism evidence="1 2">
    <name type="scientific">Duganella rivi</name>
    <dbReference type="NCBI Taxonomy" id="2666083"/>
    <lineage>
        <taxon>Bacteria</taxon>
        <taxon>Pseudomonadati</taxon>
        <taxon>Pseudomonadota</taxon>
        <taxon>Betaproteobacteria</taxon>
        <taxon>Burkholderiales</taxon>
        <taxon>Oxalobacteraceae</taxon>
        <taxon>Telluria group</taxon>
        <taxon>Duganella</taxon>
    </lineage>
</organism>
<dbReference type="Pfam" id="PF13711">
    <property type="entry name" value="DUF4160"/>
    <property type="match status" value="1"/>
</dbReference>
<accession>A0A7X4KBD6</accession>
<sequence length="86" mass="9935">MPTICVFYGIVIQMFFRDHLPPHFHVKYAGSQATFDIQKLALMDGRLPPKELRLVSEWATLHQDELLENWRLCKSMQAPNLIAPLG</sequence>
<evidence type="ECO:0000313" key="1">
    <source>
        <dbReference type="EMBL" id="MYM68046.1"/>
    </source>
</evidence>
<protein>
    <submittedName>
        <fullName evidence="1">DUF4160 domain-containing protein</fullName>
    </submittedName>
</protein>
<dbReference type="InterPro" id="IPR025427">
    <property type="entry name" value="DUF4160"/>
</dbReference>
<name>A0A7X4KBD6_9BURK</name>
<reference evidence="1 2" key="1">
    <citation type="submission" date="2019-12" db="EMBL/GenBank/DDBJ databases">
        <title>Novel species isolated from a subtropical stream in China.</title>
        <authorList>
            <person name="Lu H."/>
        </authorList>
    </citation>
    <scope>NUCLEOTIDE SEQUENCE [LARGE SCALE GENOMIC DNA]</scope>
    <source>
        <strain evidence="1 2">FT55W</strain>
    </source>
</reference>
<keyword evidence="2" id="KW-1185">Reference proteome</keyword>
<dbReference type="RefSeq" id="WP_161014590.1">
    <property type="nucleotide sequence ID" value="NZ_WWCK01000004.1"/>
</dbReference>
<evidence type="ECO:0000313" key="2">
    <source>
        <dbReference type="Proteomes" id="UP000450012"/>
    </source>
</evidence>
<comment type="caution">
    <text evidence="1">The sequence shown here is derived from an EMBL/GenBank/DDBJ whole genome shotgun (WGS) entry which is preliminary data.</text>
</comment>